<evidence type="ECO:0000313" key="1">
    <source>
        <dbReference type="EMBL" id="GAH87112.1"/>
    </source>
</evidence>
<proteinExistence type="predicted"/>
<protein>
    <submittedName>
        <fullName evidence="1">Uncharacterized protein</fullName>
    </submittedName>
</protein>
<comment type="caution">
    <text evidence="1">The sequence shown here is derived from an EMBL/GenBank/DDBJ whole genome shotgun (WGS) entry which is preliminary data.</text>
</comment>
<sequence>MKYVYTPEEAISIARTLFDFLTKLKLNVKVDQPLNDQAPCSTTLIAKKGELNILIEAQYQVTCDEDMKDLALWLQNQRFYAELFLATHIDTNFSGTFLKKLDQTGIGLLIIDKDGTVKIEREPKNPALIVCPDPTLKYGKYKSSVSECLKKFNQPNSFLAPENPRKDALRDMCELVEELTEKVILAVVKKGFIKRDENDVPNMRWSDQINILAAQDVYIQNQTAFVSEELKTDLHSFRNGRNLIDH</sequence>
<name>X1IZH4_9ZZZZ</name>
<gene>
    <name evidence="1" type="ORF">S03H2_56337</name>
</gene>
<reference evidence="1" key="1">
    <citation type="journal article" date="2014" name="Front. Microbiol.">
        <title>High frequency of phylogenetically diverse reductive dehalogenase-homologous genes in deep subseafloor sedimentary metagenomes.</title>
        <authorList>
            <person name="Kawai M."/>
            <person name="Futagami T."/>
            <person name="Toyoda A."/>
            <person name="Takaki Y."/>
            <person name="Nishi S."/>
            <person name="Hori S."/>
            <person name="Arai W."/>
            <person name="Tsubouchi T."/>
            <person name="Morono Y."/>
            <person name="Uchiyama I."/>
            <person name="Ito T."/>
            <person name="Fujiyama A."/>
            <person name="Inagaki F."/>
            <person name="Takami H."/>
        </authorList>
    </citation>
    <scope>NUCLEOTIDE SEQUENCE</scope>
    <source>
        <strain evidence="1">Expedition CK06-06</strain>
    </source>
</reference>
<dbReference type="EMBL" id="BARU01036029">
    <property type="protein sequence ID" value="GAH87112.1"/>
    <property type="molecule type" value="Genomic_DNA"/>
</dbReference>
<feature type="non-terminal residue" evidence="1">
    <location>
        <position position="246"/>
    </location>
</feature>
<accession>X1IZH4</accession>
<dbReference type="AlphaFoldDB" id="X1IZH4"/>
<organism evidence="1">
    <name type="scientific">marine sediment metagenome</name>
    <dbReference type="NCBI Taxonomy" id="412755"/>
    <lineage>
        <taxon>unclassified sequences</taxon>
        <taxon>metagenomes</taxon>
        <taxon>ecological metagenomes</taxon>
    </lineage>
</organism>